<keyword evidence="2" id="KW-1133">Transmembrane helix</keyword>
<reference evidence="3 4" key="1">
    <citation type="submission" date="2023-09" db="EMBL/GenBank/DDBJ databases">
        <title>Micromonospora halotolerans DSM 45598 genome sequence.</title>
        <authorList>
            <person name="Mo P."/>
        </authorList>
    </citation>
    <scope>NUCLEOTIDE SEQUENCE [LARGE SCALE GENOMIC DNA]</scope>
    <source>
        <strain evidence="3 4">DSM 45598</strain>
    </source>
</reference>
<evidence type="ECO:0000313" key="3">
    <source>
        <dbReference type="EMBL" id="WNM42362.1"/>
    </source>
</evidence>
<evidence type="ECO:0008006" key="5">
    <source>
        <dbReference type="Google" id="ProtNLM"/>
    </source>
</evidence>
<evidence type="ECO:0000256" key="2">
    <source>
        <dbReference type="SAM" id="Phobius"/>
    </source>
</evidence>
<name>A0ABZ0A4N9_9ACTN</name>
<dbReference type="Proteomes" id="UP001303001">
    <property type="component" value="Chromosome"/>
</dbReference>
<keyword evidence="2" id="KW-0812">Transmembrane</keyword>
<feature type="transmembrane region" description="Helical" evidence="2">
    <location>
        <begin position="310"/>
        <end position="331"/>
    </location>
</feature>
<dbReference type="EMBL" id="CP134876">
    <property type="protein sequence ID" value="WNM42362.1"/>
    <property type="molecule type" value="Genomic_DNA"/>
</dbReference>
<gene>
    <name evidence="3" type="ORF">RMN56_13955</name>
</gene>
<keyword evidence="2" id="KW-0472">Membrane</keyword>
<organism evidence="3 4">
    <name type="scientific">Micromonospora halotolerans</name>
    <dbReference type="NCBI Taxonomy" id="709879"/>
    <lineage>
        <taxon>Bacteria</taxon>
        <taxon>Bacillati</taxon>
        <taxon>Actinomycetota</taxon>
        <taxon>Actinomycetes</taxon>
        <taxon>Micromonosporales</taxon>
        <taxon>Micromonosporaceae</taxon>
        <taxon>Micromonospora</taxon>
    </lineage>
</organism>
<accession>A0ABZ0A4N9</accession>
<proteinExistence type="predicted"/>
<evidence type="ECO:0000313" key="4">
    <source>
        <dbReference type="Proteomes" id="UP001303001"/>
    </source>
</evidence>
<dbReference type="RefSeq" id="WP_313724198.1">
    <property type="nucleotide sequence ID" value="NZ_CP134876.1"/>
</dbReference>
<feature type="region of interest" description="Disordered" evidence="1">
    <location>
        <begin position="342"/>
        <end position="391"/>
    </location>
</feature>
<feature type="compositionally biased region" description="Basic and acidic residues" evidence="1">
    <location>
        <begin position="379"/>
        <end position="391"/>
    </location>
</feature>
<sequence length="391" mass="40909">MTVPAPRTRRRPSVPGRTVRLLLVLALLAPLGLLFAQTDGHTGDDHDLAARERLGVRYLRALGPVTDALIDAQTTAVAGRPVSRAALTAAVERAAEVDGAVGDELRTRERWAGVRAKLEALPERGLAGPEAALQAYGEVADLLLALHRKVREASGLVRDPRSDSFFVQDAVGADLPAAMVAAGRLADVATLAPNRSPADRPRTVAELAELRVAALGPATDLVDDLRAAVGSSESTDLGPTVLTPLDTYQRSVEALAAFSAPAGAAGPDPVQLGAARRGAQSAATQLRQVILDQLDALLAERLDRLDRDRWLARGAVAAAGVLLALLAGVLLSALRRARRRAAEADGEPAEAGPPPVTLRPDPPATRGNGELLPVGGGRGDSERWRPFDAAR</sequence>
<keyword evidence="4" id="KW-1185">Reference proteome</keyword>
<evidence type="ECO:0000256" key="1">
    <source>
        <dbReference type="SAM" id="MobiDB-lite"/>
    </source>
</evidence>
<feature type="compositionally biased region" description="Pro residues" evidence="1">
    <location>
        <begin position="351"/>
        <end position="363"/>
    </location>
</feature>
<protein>
    <recommendedName>
        <fullName evidence="5">Nitrate/nitrite sensing protein domain-containing protein</fullName>
    </recommendedName>
</protein>